<dbReference type="Pfam" id="PF03221">
    <property type="entry name" value="HTH_Tnp_Tc5"/>
    <property type="match status" value="1"/>
</dbReference>
<dbReference type="InterPro" id="IPR009057">
    <property type="entry name" value="Homeodomain-like_sf"/>
</dbReference>
<protein>
    <submittedName>
        <fullName evidence="6">SFRICE_025456</fullName>
    </submittedName>
</protein>
<accession>A0A2H1V177</accession>
<dbReference type="PANTHER" id="PTHR19303">
    <property type="entry name" value="TRANSPOSON"/>
    <property type="match status" value="1"/>
</dbReference>
<comment type="subcellular location">
    <subcellularLocation>
        <location evidence="1">Nucleus</location>
    </subcellularLocation>
</comment>
<dbReference type="InterPro" id="IPR004875">
    <property type="entry name" value="DDE_SF_endonuclease_dom"/>
</dbReference>
<dbReference type="InterPro" id="IPR050863">
    <property type="entry name" value="CenT-Element_Derived"/>
</dbReference>
<evidence type="ECO:0000256" key="1">
    <source>
        <dbReference type="ARBA" id="ARBA00004123"/>
    </source>
</evidence>
<organism evidence="6">
    <name type="scientific">Spodoptera frugiperda</name>
    <name type="common">Fall armyworm</name>
    <dbReference type="NCBI Taxonomy" id="7108"/>
    <lineage>
        <taxon>Eukaryota</taxon>
        <taxon>Metazoa</taxon>
        <taxon>Ecdysozoa</taxon>
        <taxon>Arthropoda</taxon>
        <taxon>Hexapoda</taxon>
        <taxon>Insecta</taxon>
        <taxon>Pterygota</taxon>
        <taxon>Neoptera</taxon>
        <taxon>Endopterygota</taxon>
        <taxon>Lepidoptera</taxon>
        <taxon>Glossata</taxon>
        <taxon>Ditrysia</taxon>
        <taxon>Noctuoidea</taxon>
        <taxon>Noctuidae</taxon>
        <taxon>Amphipyrinae</taxon>
        <taxon>Spodoptera</taxon>
    </lineage>
</organism>
<dbReference type="PANTHER" id="PTHR19303:SF74">
    <property type="entry name" value="POGO TRANSPOSABLE ELEMENT WITH KRAB DOMAIN"/>
    <property type="match status" value="1"/>
</dbReference>
<dbReference type="EMBL" id="ODYU01000215">
    <property type="protein sequence ID" value="SOQ34613.1"/>
    <property type="molecule type" value="Genomic_DNA"/>
</dbReference>
<dbReference type="Gene3D" id="1.10.10.60">
    <property type="entry name" value="Homeodomain-like"/>
    <property type="match status" value="1"/>
</dbReference>
<keyword evidence="3" id="KW-0539">Nucleus</keyword>
<evidence type="ECO:0000256" key="2">
    <source>
        <dbReference type="ARBA" id="ARBA00023125"/>
    </source>
</evidence>
<name>A0A2H1V177_SPOFR</name>
<dbReference type="Pfam" id="PF03184">
    <property type="entry name" value="DDE_1"/>
    <property type="match status" value="1"/>
</dbReference>
<keyword evidence="2" id="KW-0238">DNA-binding</keyword>
<proteinExistence type="predicted"/>
<dbReference type="AlphaFoldDB" id="A0A2H1V177"/>
<dbReference type="SUPFAM" id="SSF46689">
    <property type="entry name" value="Homeodomain-like"/>
    <property type="match status" value="1"/>
</dbReference>
<dbReference type="PROSITE" id="PS51253">
    <property type="entry name" value="HTH_CENPB"/>
    <property type="match status" value="1"/>
</dbReference>
<evidence type="ECO:0000256" key="3">
    <source>
        <dbReference type="ARBA" id="ARBA00023242"/>
    </source>
</evidence>
<feature type="coiled-coil region" evidence="4">
    <location>
        <begin position="452"/>
        <end position="486"/>
    </location>
</feature>
<evidence type="ECO:0000313" key="6">
    <source>
        <dbReference type="EMBL" id="SOQ34613.1"/>
    </source>
</evidence>
<evidence type="ECO:0000256" key="4">
    <source>
        <dbReference type="SAM" id="Coils"/>
    </source>
</evidence>
<dbReference type="InterPro" id="IPR006600">
    <property type="entry name" value="HTH_CenpB_DNA-bd_dom"/>
</dbReference>
<reference evidence="6" key="1">
    <citation type="submission" date="2016-07" db="EMBL/GenBank/DDBJ databases">
        <authorList>
            <person name="Bretaudeau A."/>
        </authorList>
    </citation>
    <scope>NUCLEOTIDE SEQUENCE</scope>
    <source>
        <strain evidence="6">Rice</strain>
        <tissue evidence="6">Whole body</tissue>
    </source>
</reference>
<keyword evidence="4" id="KW-0175">Coiled coil</keyword>
<feature type="domain" description="HTH CENPB-type" evidence="5">
    <location>
        <begin position="60"/>
        <end position="135"/>
    </location>
</feature>
<evidence type="ECO:0000259" key="5">
    <source>
        <dbReference type="PROSITE" id="PS51253"/>
    </source>
</evidence>
<sequence>MTPLKKETKRIHRYCNEDLQQALIDIRKKGRGVRETCRKYGIPRTTVQDRLSGKMCDDMKQKGPDPILGIEGEKRVEDWLLNITRRGFPIKKQDLLETVQKIMKVHKIKNPFKNDCPGKSWYLKFLKRHPHIALCRVEGINKAKAPVTEQSIRTWFDELETFLAESNNQSILECPERIFNGDECGFSLCPKSGDVLLPRRFRNPRKVKPGNEKNILTIFITVNANSQVCPPLVVLPHVRPPRAVVDSLPEHWCLGKSDSGVTRSDVFFEYITNDFINWVDRNCIQKPILLLLDSHRSHMSLHLSTICEQNGIILYATPPNTSHTLQPVNVSIFEPMKSSWPSVVGNFLSKPENVNSRLNKTKFCQMFRDILEDSSMDATIKNGFRQCGLFPFNQDAVDYTKCDKKTTYVYVSNYLQNSLKNESNDPLCTSEDITNGDIVSTRKVINCLRAKLNEKRIDVDVILEELRELETQINIQNNNSEMESDRLVDYSSTIKMDIELYDWHQDIEIKQCKTE</sequence>
<dbReference type="GO" id="GO:0005634">
    <property type="term" value="C:nucleus"/>
    <property type="evidence" value="ECO:0007669"/>
    <property type="project" value="UniProtKB-SubCell"/>
</dbReference>
<dbReference type="InterPro" id="IPR007889">
    <property type="entry name" value="HTH_Psq"/>
</dbReference>
<gene>
    <name evidence="6" type="ORF">SFRICE_025456</name>
</gene>
<dbReference type="Pfam" id="PF05225">
    <property type="entry name" value="HTH_psq"/>
    <property type="match status" value="1"/>
</dbReference>
<dbReference type="GO" id="GO:0003677">
    <property type="term" value="F:DNA binding"/>
    <property type="evidence" value="ECO:0007669"/>
    <property type="project" value="UniProtKB-KW"/>
</dbReference>